<dbReference type="Gene3D" id="3.20.80.10">
    <property type="entry name" value="Regulatory factor, effector binding domain"/>
    <property type="match status" value="1"/>
</dbReference>
<organism evidence="6 7">
    <name type="scientific">Maccoyibacter intestinihominis</name>
    <dbReference type="NCBI Taxonomy" id="3133499"/>
    <lineage>
        <taxon>Bacteria</taxon>
        <taxon>Bacillati</taxon>
        <taxon>Bacillota</taxon>
        <taxon>Clostridia</taxon>
        <taxon>Lachnospirales</taxon>
        <taxon>Lachnospiraceae</taxon>
        <taxon>Maccoyibacter</taxon>
    </lineage>
</organism>
<dbReference type="SMART" id="SM00422">
    <property type="entry name" value="HTH_MERR"/>
    <property type="match status" value="1"/>
</dbReference>
<feature type="domain" description="HTH merR-type" evidence="5">
    <location>
        <begin position="8"/>
        <end position="78"/>
    </location>
</feature>
<evidence type="ECO:0000256" key="3">
    <source>
        <dbReference type="ARBA" id="ARBA00023125"/>
    </source>
</evidence>
<evidence type="ECO:0000256" key="2">
    <source>
        <dbReference type="ARBA" id="ARBA00023015"/>
    </source>
</evidence>
<proteinExistence type="predicted"/>
<keyword evidence="7" id="KW-1185">Reference proteome</keyword>
<keyword evidence="3" id="KW-0238">DNA-binding</keyword>
<dbReference type="EMBL" id="JBBMEX010000002">
    <property type="protein sequence ID" value="MEQ2556773.1"/>
    <property type="molecule type" value="Genomic_DNA"/>
</dbReference>
<dbReference type="PANTHER" id="PTHR30204">
    <property type="entry name" value="REDOX-CYCLING DRUG-SENSING TRANSCRIPTIONAL ACTIVATOR SOXR"/>
    <property type="match status" value="1"/>
</dbReference>
<dbReference type="InterPro" id="IPR011256">
    <property type="entry name" value="Reg_factor_effector_dom_sf"/>
</dbReference>
<dbReference type="RefSeq" id="WP_353529826.1">
    <property type="nucleotide sequence ID" value="NZ_JBBMEX010000002.1"/>
</dbReference>
<dbReference type="InterPro" id="IPR047057">
    <property type="entry name" value="MerR_fam"/>
</dbReference>
<keyword evidence="1" id="KW-0678">Repressor</keyword>
<evidence type="ECO:0000256" key="4">
    <source>
        <dbReference type="ARBA" id="ARBA00023163"/>
    </source>
</evidence>
<evidence type="ECO:0000259" key="5">
    <source>
        <dbReference type="PROSITE" id="PS50937"/>
    </source>
</evidence>
<dbReference type="SUPFAM" id="SSF55136">
    <property type="entry name" value="Probable bacterial effector-binding domain"/>
    <property type="match status" value="1"/>
</dbReference>
<keyword evidence="4" id="KW-0804">Transcription</keyword>
<accession>A0ABV1HAN4</accession>
<name>A0ABV1HAN4_9FIRM</name>
<dbReference type="PROSITE" id="PS50937">
    <property type="entry name" value="HTH_MERR_2"/>
    <property type="match status" value="1"/>
</dbReference>
<evidence type="ECO:0000313" key="6">
    <source>
        <dbReference type="EMBL" id="MEQ2556773.1"/>
    </source>
</evidence>
<dbReference type="Gene3D" id="1.10.1660.10">
    <property type="match status" value="1"/>
</dbReference>
<dbReference type="Proteomes" id="UP001454489">
    <property type="component" value="Unassembled WGS sequence"/>
</dbReference>
<dbReference type="Pfam" id="PF13411">
    <property type="entry name" value="MerR_1"/>
    <property type="match status" value="1"/>
</dbReference>
<dbReference type="InterPro" id="IPR009061">
    <property type="entry name" value="DNA-bd_dom_put_sf"/>
</dbReference>
<reference evidence="6 7" key="1">
    <citation type="submission" date="2024-03" db="EMBL/GenBank/DDBJ databases">
        <title>Human intestinal bacterial collection.</title>
        <authorList>
            <person name="Pauvert C."/>
            <person name="Hitch T.C.A."/>
            <person name="Clavel T."/>
        </authorList>
    </citation>
    <scope>NUCLEOTIDE SEQUENCE [LARGE SCALE GENOMIC DNA]</scope>
    <source>
        <strain evidence="6 7">CLA-AA-H185</strain>
    </source>
</reference>
<keyword evidence="2" id="KW-0805">Transcription regulation</keyword>
<gene>
    <name evidence="6" type="ORF">WMO43_02605</name>
</gene>
<evidence type="ECO:0000313" key="7">
    <source>
        <dbReference type="Proteomes" id="UP001454489"/>
    </source>
</evidence>
<evidence type="ECO:0000256" key="1">
    <source>
        <dbReference type="ARBA" id="ARBA00022491"/>
    </source>
</evidence>
<protein>
    <submittedName>
        <fullName evidence="6">MerR family transcriptional regulator</fullName>
    </submittedName>
</protein>
<sequence length="258" mass="29355">MKKQDDHLFKIGEIAKILGITRKTILVYEEMGLLTPAIKDKNSGYRYYTADNMTQIRSIRSLQTLGLSLSEIREYYYDSKNLDHHLARLMDLRAALDRNIQLLQVRAAKPGDLSIHRVRLPKQVCYCRRYQCKDIKDAADKLRDTYIAAARTGKMSMSARMFTMRIGQPDTGLDLMCCIPVEDDFAGEERTEFAESPALCVYYRGPYEGIGTAIATLNTYVETNHIQTTGPFRNIYLEGPPSRGEQSSDYITQVAVTI</sequence>
<comment type="caution">
    <text evidence="6">The sequence shown here is derived from an EMBL/GenBank/DDBJ whole genome shotgun (WGS) entry which is preliminary data.</text>
</comment>
<dbReference type="PANTHER" id="PTHR30204:SF69">
    <property type="entry name" value="MERR-FAMILY TRANSCRIPTIONAL REGULATOR"/>
    <property type="match status" value="1"/>
</dbReference>
<dbReference type="InterPro" id="IPR000551">
    <property type="entry name" value="MerR-type_HTH_dom"/>
</dbReference>
<dbReference type="SUPFAM" id="SSF46955">
    <property type="entry name" value="Putative DNA-binding domain"/>
    <property type="match status" value="1"/>
</dbReference>